<evidence type="ECO:0000313" key="1">
    <source>
        <dbReference type="EMBL" id="CAA6820862.1"/>
    </source>
</evidence>
<dbReference type="AlphaFoldDB" id="A0A6S6TIY0"/>
<name>A0A6S6TIY0_9BACT</name>
<sequence length="222" mass="25756">MIQYPMNPLKLKKALKTSIFTHEEIANLLKDEVSNVNAKISYMVKQQILIRLKKGLYVFSDLYQDKPIDIIAVANRLYTPSYLSFDYALSYYGLIPERVYEVTSATLHAKKVFETPLGRFSYRPIPMEVYALGVDWLYDEMNGGKFIATPEKALCDKIRGDRGVGRLNQEKMMEYLLYDLRIEWEALLELDVRLIKEIAKKYKSHNLKSLSGVIKKLKTDVN</sequence>
<organism evidence="1">
    <name type="scientific">uncultured Sulfurovum sp</name>
    <dbReference type="NCBI Taxonomy" id="269237"/>
    <lineage>
        <taxon>Bacteria</taxon>
        <taxon>Pseudomonadati</taxon>
        <taxon>Campylobacterota</taxon>
        <taxon>Epsilonproteobacteria</taxon>
        <taxon>Campylobacterales</taxon>
        <taxon>Sulfurovaceae</taxon>
        <taxon>Sulfurovum</taxon>
        <taxon>environmental samples</taxon>
    </lineage>
</organism>
<accession>A0A6S6TIY0</accession>
<evidence type="ECO:0008006" key="2">
    <source>
        <dbReference type="Google" id="ProtNLM"/>
    </source>
</evidence>
<gene>
    <name evidence="1" type="ORF">HELGO_WM44754</name>
</gene>
<dbReference type="EMBL" id="CACVAU010000060">
    <property type="protein sequence ID" value="CAA6820862.1"/>
    <property type="molecule type" value="Genomic_DNA"/>
</dbReference>
<proteinExistence type="predicted"/>
<reference evidence="1" key="1">
    <citation type="submission" date="2020-01" db="EMBL/GenBank/DDBJ databases">
        <authorList>
            <person name="Meier V. D."/>
            <person name="Meier V D."/>
        </authorList>
    </citation>
    <scope>NUCLEOTIDE SEQUENCE</scope>
    <source>
        <strain evidence="1">HLG_WM_MAG_05</strain>
    </source>
</reference>
<protein>
    <recommendedName>
        <fullName evidence="2">AbiEi antitoxin C-terminal domain-containing protein</fullName>
    </recommendedName>
</protein>